<accession>A0A2V3PJD4</accession>
<feature type="chain" id="PRO_5015945799" evidence="1">
    <location>
        <begin position="24"/>
        <end position="490"/>
    </location>
</feature>
<feature type="signal peptide" evidence="1">
    <location>
        <begin position="1"/>
        <end position="23"/>
    </location>
</feature>
<name>A0A2V3PJD4_9BACT</name>
<keyword evidence="1" id="KW-0732">Signal</keyword>
<dbReference type="InterPro" id="IPR036737">
    <property type="entry name" value="OmpA-like_sf"/>
</dbReference>
<dbReference type="Gene3D" id="3.30.1330.60">
    <property type="entry name" value="OmpA-like domain"/>
    <property type="match status" value="1"/>
</dbReference>
<dbReference type="Pfam" id="PF00691">
    <property type="entry name" value="OmpA"/>
    <property type="match status" value="1"/>
</dbReference>
<evidence type="ECO:0000256" key="1">
    <source>
        <dbReference type="SAM" id="SignalP"/>
    </source>
</evidence>
<proteinExistence type="predicted"/>
<dbReference type="SUPFAM" id="SSF103088">
    <property type="entry name" value="OmpA-like"/>
    <property type="match status" value="1"/>
</dbReference>
<keyword evidence="5" id="KW-1185">Reference proteome</keyword>
<sequence>MQIHRQILLFAILALLGYSKLNAQDGAANNISFEVKNFTQEGNSLHVDLDFDLKALNMSTREQLVLTPVIRNGNQELKLKPLIINGKIRHKVYLRQKEFGTLKDDNRDALEVVKAGKQKKQIVSYSTTLNFEDWMKQSSLYLDESHCPGCGKAANQYERLLAEKPTLEIEEVIIPYKYEPMFSFITPPADTIKIGNKQGSAYLKFHVGKSAIDPSLANNTIELDKIHTTLDILLNDKNITIKNISITGFASIEGTYAFNKRLSEQRAKSLNNYLQERYSLPENLFHIDWMGEDWDGLIKLIQDGNMDKKEEVLSIINSTDIFDGREKQLMQFDGGRPYRFMLNEYFPLLRRVNYLIEYRIPEYGLDESKKILKEHPDQLSRKELFILAESYGKGSNEFCELLIIAHSLYPQDETTKQNAAAAYAMRSNYAQAERLALQSANNGSALNNLGAIYLLQGKLEDAEKALSQAKQAGSQEASYNLNELNKIIKN</sequence>
<reference evidence="4 5" key="1">
    <citation type="submission" date="2018-03" db="EMBL/GenBank/DDBJ databases">
        <title>Genomic Encyclopedia of Archaeal and Bacterial Type Strains, Phase II (KMG-II): from individual species to whole genera.</title>
        <authorList>
            <person name="Goeker M."/>
        </authorList>
    </citation>
    <scope>NUCLEOTIDE SEQUENCE [LARGE SCALE GENOMIC DNA]</scope>
    <source>
        <strain evidence="4 5">DSM 100214</strain>
    </source>
</reference>
<dbReference type="InterPro" id="IPR006665">
    <property type="entry name" value="OmpA-like"/>
</dbReference>
<dbReference type="EMBL" id="QICL01000050">
    <property type="protein sequence ID" value="PXV58385.1"/>
    <property type="molecule type" value="Genomic_DNA"/>
</dbReference>
<comment type="caution">
    <text evidence="4">The sequence shown here is derived from an EMBL/GenBank/DDBJ whole genome shotgun (WGS) entry which is preliminary data.</text>
</comment>
<evidence type="ECO:0000313" key="4">
    <source>
        <dbReference type="EMBL" id="PXV58385.1"/>
    </source>
</evidence>
<evidence type="ECO:0000259" key="2">
    <source>
        <dbReference type="Pfam" id="PF00691"/>
    </source>
</evidence>
<evidence type="ECO:0000259" key="3">
    <source>
        <dbReference type="Pfam" id="PF12984"/>
    </source>
</evidence>
<dbReference type="InterPro" id="IPR024480">
    <property type="entry name" value="DUF3868"/>
</dbReference>
<dbReference type="InterPro" id="IPR011990">
    <property type="entry name" value="TPR-like_helical_dom_sf"/>
</dbReference>
<dbReference type="AlphaFoldDB" id="A0A2V3PJD4"/>
<dbReference type="RefSeq" id="WP_110312680.1">
    <property type="nucleotide sequence ID" value="NZ_QICL01000050.1"/>
</dbReference>
<dbReference type="OrthoDB" id="1100173at2"/>
<feature type="domain" description="DUF3868" evidence="3">
    <location>
        <begin position="11"/>
        <end position="105"/>
    </location>
</feature>
<dbReference type="Pfam" id="PF12984">
    <property type="entry name" value="DUF3868"/>
    <property type="match status" value="1"/>
</dbReference>
<dbReference type="Gene3D" id="1.25.40.10">
    <property type="entry name" value="Tetratricopeptide repeat domain"/>
    <property type="match status" value="1"/>
</dbReference>
<gene>
    <name evidence="4" type="ORF">CLV62_15010</name>
</gene>
<evidence type="ECO:0000313" key="5">
    <source>
        <dbReference type="Proteomes" id="UP000247973"/>
    </source>
</evidence>
<feature type="domain" description="OmpA-like" evidence="2">
    <location>
        <begin position="205"/>
        <end position="292"/>
    </location>
</feature>
<dbReference type="SUPFAM" id="SSF48452">
    <property type="entry name" value="TPR-like"/>
    <property type="match status" value="1"/>
</dbReference>
<organism evidence="4 5">
    <name type="scientific">Dysgonomonas alginatilytica</name>
    <dbReference type="NCBI Taxonomy" id="1605892"/>
    <lineage>
        <taxon>Bacteria</taxon>
        <taxon>Pseudomonadati</taxon>
        <taxon>Bacteroidota</taxon>
        <taxon>Bacteroidia</taxon>
        <taxon>Bacteroidales</taxon>
        <taxon>Dysgonomonadaceae</taxon>
        <taxon>Dysgonomonas</taxon>
    </lineage>
</organism>
<dbReference type="Proteomes" id="UP000247973">
    <property type="component" value="Unassembled WGS sequence"/>
</dbReference>
<protein>
    <submittedName>
        <fullName evidence="4">OmpA family protein</fullName>
    </submittedName>
</protein>